<keyword evidence="8" id="KW-0963">Cytoplasm</keyword>
<keyword evidence="3 8" id="KW-0540">Nuclease</keyword>
<dbReference type="EMBL" id="QENU01000001">
    <property type="protein sequence ID" value="PVX42763.1"/>
    <property type="molecule type" value="Genomic_DNA"/>
</dbReference>
<dbReference type="SUPFAM" id="SSF55486">
    <property type="entry name" value="Metalloproteases ('zincins'), catalytic domain"/>
    <property type="match status" value="1"/>
</dbReference>
<dbReference type="PROSITE" id="PS01306">
    <property type="entry name" value="UPF0054"/>
    <property type="match status" value="1"/>
</dbReference>
<proteinExistence type="inferred from homology"/>
<comment type="caution">
    <text evidence="9">The sequence shown here is derived from an EMBL/GenBank/DDBJ whole genome shotgun (WGS) entry which is preliminary data.</text>
</comment>
<dbReference type="OrthoDB" id="9807740at2"/>
<keyword evidence="2 8" id="KW-0690">Ribosome biogenesis</keyword>
<dbReference type="AlphaFoldDB" id="A0A2U0TGL7"/>
<sequence length="155" mass="17790">MKNVLIDLQIASEDETNLPTLEQFTEWATKAVRAENIEPEITIRIVDEAESHHLNLTYRGKDRPTNVLSFPFECPDEVELPLLGDLIICRQVVEREAQEQGKPLFAHWAHMVVHGSLHLLGYDHIEDDEAVEMESLETQIMTGLGFEDPYSYDEE</sequence>
<dbReference type="NCBIfam" id="TIGR00043">
    <property type="entry name" value="rRNA maturation RNase YbeY"/>
    <property type="match status" value="1"/>
</dbReference>
<dbReference type="HAMAP" id="MF_00009">
    <property type="entry name" value="Endoribonucl_YbeY"/>
    <property type="match status" value="1"/>
</dbReference>
<dbReference type="EC" id="3.1.-.-" evidence="8"/>
<dbReference type="Gene3D" id="3.40.390.30">
    <property type="entry name" value="Metalloproteases ('zincins'), catalytic domain"/>
    <property type="match status" value="1"/>
</dbReference>
<comment type="function">
    <text evidence="8">Single strand-specific metallo-endoribonuclease involved in late-stage 70S ribosome quality control and in maturation of the 3' terminus of the 16S rRNA.</text>
</comment>
<keyword evidence="10" id="KW-1185">Reference proteome</keyword>
<dbReference type="GO" id="GO:0004222">
    <property type="term" value="F:metalloendopeptidase activity"/>
    <property type="evidence" value="ECO:0007669"/>
    <property type="project" value="InterPro"/>
</dbReference>
<gene>
    <name evidence="8" type="primary">ybeY</name>
    <name evidence="9" type="ORF">C8D76_10191</name>
</gene>
<feature type="binding site" evidence="8">
    <location>
        <position position="114"/>
    </location>
    <ligand>
        <name>Zn(2+)</name>
        <dbReference type="ChEBI" id="CHEBI:29105"/>
        <note>catalytic</note>
    </ligand>
</feature>
<organism evidence="9 10">
    <name type="scientific">Alitibacter langaaensis DSM 22999</name>
    <dbReference type="NCBI Taxonomy" id="1122935"/>
    <lineage>
        <taxon>Bacteria</taxon>
        <taxon>Pseudomonadati</taxon>
        <taxon>Pseudomonadota</taxon>
        <taxon>Gammaproteobacteria</taxon>
        <taxon>Pasteurellales</taxon>
        <taxon>Pasteurellaceae</taxon>
        <taxon>Alitibacter</taxon>
    </lineage>
</organism>
<reference evidence="9 10" key="1">
    <citation type="submission" date="2018-05" db="EMBL/GenBank/DDBJ databases">
        <title>Genomic Encyclopedia of Type Strains, Phase IV (KMG-IV): sequencing the most valuable type-strain genomes for metagenomic binning, comparative biology and taxonomic classification.</title>
        <authorList>
            <person name="Goeker M."/>
        </authorList>
    </citation>
    <scope>NUCLEOTIDE SEQUENCE [LARGE SCALE GENOMIC DNA]</scope>
    <source>
        <strain evidence="9 10">DSM 22999</strain>
    </source>
</reference>
<evidence type="ECO:0000313" key="10">
    <source>
        <dbReference type="Proteomes" id="UP000245909"/>
    </source>
</evidence>
<dbReference type="GO" id="GO:0008270">
    <property type="term" value="F:zinc ion binding"/>
    <property type="evidence" value="ECO:0007669"/>
    <property type="project" value="UniProtKB-UniRule"/>
</dbReference>
<evidence type="ECO:0000256" key="2">
    <source>
        <dbReference type="ARBA" id="ARBA00022517"/>
    </source>
</evidence>
<dbReference type="InterPro" id="IPR023091">
    <property type="entry name" value="MetalPrtase_cat_dom_sf_prd"/>
</dbReference>
<comment type="subcellular location">
    <subcellularLocation>
        <location evidence="8">Cytoplasm</location>
    </subcellularLocation>
</comment>
<dbReference type="GO" id="GO:0006364">
    <property type="term" value="P:rRNA processing"/>
    <property type="evidence" value="ECO:0007669"/>
    <property type="project" value="UniProtKB-UniRule"/>
</dbReference>
<dbReference type="Pfam" id="PF02130">
    <property type="entry name" value="YbeY"/>
    <property type="match status" value="1"/>
</dbReference>
<evidence type="ECO:0000256" key="4">
    <source>
        <dbReference type="ARBA" id="ARBA00022723"/>
    </source>
</evidence>
<keyword evidence="8" id="KW-0698">rRNA processing</keyword>
<evidence type="ECO:0000313" key="9">
    <source>
        <dbReference type="EMBL" id="PVX42763.1"/>
    </source>
</evidence>
<name>A0A2U0TGL7_9PAST</name>
<dbReference type="Proteomes" id="UP000245909">
    <property type="component" value="Unassembled WGS sequence"/>
</dbReference>
<feature type="binding site" evidence="8">
    <location>
        <position position="118"/>
    </location>
    <ligand>
        <name>Zn(2+)</name>
        <dbReference type="ChEBI" id="CHEBI:29105"/>
        <note>catalytic</note>
    </ligand>
</feature>
<accession>A0A2U0TGL7</accession>
<keyword evidence="7 8" id="KW-0862">Zinc</keyword>
<evidence type="ECO:0000256" key="8">
    <source>
        <dbReference type="HAMAP-Rule" id="MF_00009"/>
    </source>
</evidence>
<dbReference type="InterPro" id="IPR002036">
    <property type="entry name" value="YbeY"/>
</dbReference>
<comment type="similarity">
    <text evidence="1 8">Belongs to the endoribonuclease YbeY family.</text>
</comment>
<evidence type="ECO:0000256" key="6">
    <source>
        <dbReference type="ARBA" id="ARBA00022801"/>
    </source>
</evidence>
<dbReference type="GO" id="GO:0004521">
    <property type="term" value="F:RNA endonuclease activity"/>
    <property type="evidence" value="ECO:0007669"/>
    <property type="project" value="UniProtKB-UniRule"/>
</dbReference>
<keyword evidence="5 8" id="KW-0255">Endonuclease</keyword>
<evidence type="ECO:0000256" key="1">
    <source>
        <dbReference type="ARBA" id="ARBA00010875"/>
    </source>
</evidence>
<dbReference type="PANTHER" id="PTHR46986">
    <property type="entry name" value="ENDORIBONUCLEASE YBEY, CHLOROPLASTIC"/>
    <property type="match status" value="1"/>
</dbReference>
<comment type="cofactor">
    <cofactor evidence="8">
        <name>Zn(2+)</name>
        <dbReference type="ChEBI" id="CHEBI:29105"/>
    </cofactor>
    <text evidence="8">Binds 1 zinc ion.</text>
</comment>
<evidence type="ECO:0000256" key="7">
    <source>
        <dbReference type="ARBA" id="ARBA00022833"/>
    </source>
</evidence>
<dbReference type="InterPro" id="IPR020549">
    <property type="entry name" value="YbeY_CS"/>
</dbReference>
<dbReference type="GO" id="GO:0005737">
    <property type="term" value="C:cytoplasm"/>
    <property type="evidence" value="ECO:0007669"/>
    <property type="project" value="UniProtKB-SubCell"/>
</dbReference>
<dbReference type="PANTHER" id="PTHR46986:SF1">
    <property type="entry name" value="ENDORIBONUCLEASE YBEY, CHLOROPLASTIC"/>
    <property type="match status" value="1"/>
</dbReference>
<keyword evidence="6 8" id="KW-0378">Hydrolase</keyword>
<feature type="binding site" evidence="8">
    <location>
        <position position="124"/>
    </location>
    <ligand>
        <name>Zn(2+)</name>
        <dbReference type="ChEBI" id="CHEBI:29105"/>
        <note>catalytic</note>
    </ligand>
</feature>
<dbReference type="RefSeq" id="WP_116630874.1">
    <property type="nucleotide sequence ID" value="NZ_QENU01000001.1"/>
</dbReference>
<keyword evidence="4 8" id="KW-0479">Metal-binding</keyword>
<evidence type="ECO:0000256" key="5">
    <source>
        <dbReference type="ARBA" id="ARBA00022759"/>
    </source>
</evidence>
<protein>
    <recommendedName>
        <fullName evidence="8">Endoribonuclease YbeY</fullName>
        <ecNumber evidence="8">3.1.-.-</ecNumber>
    </recommendedName>
</protein>
<evidence type="ECO:0000256" key="3">
    <source>
        <dbReference type="ARBA" id="ARBA00022722"/>
    </source>
</evidence>